<keyword evidence="1" id="KW-0472">Membrane</keyword>
<dbReference type="OrthoDB" id="3206101at2759"/>
<sequence>MLSSSMTSDSSTLAVAMSNWAGMSAEQAQEVYVRQWSSLGALVILLWDFIVSWSLEYKHIWIAPSFTLKYAYVYFRYVPMLTQSVNYYILLTTVAHPPIPTHICTRWFYAQLICSQFCFTAVEGVLMLRVYALYNRSRTVGWSLLSLYILETTLATYFGYRTRNTMTYDEICTAKDEGVDIFIYGAGVIVTQTVIWTLTINKRAIGLNSQQSRYIINLLLRDGAWAFTVVILIFAFVMPYTFFVHVSSHLMFTWPNSFFSIAGCRLIMNMQRLKHEGLERDSQSSSSNVELSTIIGIDDSFDSLGDTAFTTDSTSVIEAVGEVRK</sequence>
<feature type="transmembrane region" description="Helical" evidence="1">
    <location>
        <begin position="107"/>
        <end position="128"/>
    </location>
</feature>
<keyword evidence="1" id="KW-1133">Transmembrane helix</keyword>
<dbReference type="STRING" id="68775.A0A5C3LS04"/>
<dbReference type="EMBL" id="ML213618">
    <property type="protein sequence ID" value="TFK35884.1"/>
    <property type="molecule type" value="Genomic_DNA"/>
</dbReference>
<feature type="transmembrane region" description="Helical" evidence="1">
    <location>
        <begin position="222"/>
        <end position="243"/>
    </location>
</feature>
<keyword evidence="3" id="KW-1185">Reference proteome</keyword>
<name>A0A5C3LS04_9AGAR</name>
<protein>
    <recommendedName>
        <fullName evidence="4">Transmembrane protein</fullName>
    </recommendedName>
</protein>
<reference evidence="2 3" key="1">
    <citation type="journal article" date="2019" name="Nat. Ecol. Evol.">
        <title>Megaphylogeny resolves global patterns of mushroom evolution.</title>
        <authorList>
            <person name="Varga T."/>
            <person name="Krizsan K."/>
            <person name="Foldi C."/>
            <person name="Dima B."/>
            <person name="Sanchez-Garcia M."/>
            <person name="Sanchez-Ramirez S."/>
            <person name="Szollosi G.J."/>
            <person name="Szarkandi J.G."/>
            <person name="Papp V."/>
            <person name="Albert L."/>
            <person name="Andreopoulos W."/>
            <person name="Angelini C."/>
            <person name="Antonin V."/>
            <person name="Barry K.W."/>
            <person name="Bougher N.L."/>
            <person name="Buchanan P."/>
            <person name="Buyck B."/>
            <person name="Bense V."/>
            <person name="Catcheside P."/>
            <person name="Chovatia M."/>
            <person name="Cooper J."/>
            <person name="Damon W."/>
            <person name="Desjardin D."/>
            <person name="Finy P."/>
            <person name="Geml J."/>
            <person name="Haridas S."/>
            <person name="Hughes K."/>
            <person name="Justo A."/>
            <person name="Karasinski D."/>
            <person name="Kautmanova I."/>
            <person name="Kiss B."/>
            <person name="Kocsube S."/>
            <person name="Kotiranta H."/>
            <person name="LaButti K.M."/>
            <person name="Lechner B.E."/>
            <person name="Liimatainen K."/>
            <person name="Lipzen A."/>
            <person name="Lukacs Z."/>
            <person name="Mihaltcheva S."/>
            <person name="Morgado L.N."/>
            <person name="Niskanen T."/>
            <person name="Noordeloos M.E."/>
            <person name="Ohm R.A."/>
            <person name="Ortiz-Santana B."/>
            <person name="Ovrebo C."/>
            <person name="Racz N."/>
            <person name="Riley R."/>
            <person name="Savchenko A."/>
            <person name="Shiryaev A."/>
            <person name="Soop K."/>
            <person name="Spirin V."/>
            <person name="Szebenyi C."/>
            <person name="Tomsovsky M."/>
            <person name="Tulloss R.E."/>
            <person name="Uehling J."/>
            <person name="Grigoriev I.V."/>
            <person name="Vagvolgyi C."/>
            <person name="Papp T."/>
            <person name="Martin F.M."/>
            <person name="Miettinen O."/>
            <person name="Hibbett D.S."/>
            <person name="Nagy L.G."/>
        </authorList>
    </citation>
    <scope>NUCLEOTIDE SEQUENCE [LARGE SCALE GENOMIC DNA]</scope>
    <source>
        <strain evidence="2 3">CBS 166.37</strain>
    </source>
</reference>
<evidence type="ECO:0008006" key="4">
    <source>
        <dbReference type="Google" id="ProtNLM"/>
    </source>
</evidence>
<evidence type="ECO:0000313" key="2">
    <source>
        <dbReference type="EMBL" id="TFK35884.1"/>
    </source>
</evidence>
<accession>A0A5C3LS04</accession>
<gene>
    <name evidence="2" type="ORF">BDQ12DRAFT_687713</name>
</gene>
<dbReference type="AlphaFoldDB" id="A0A5C3LS04"/>
<dbReference type="Proteomes" id="UP000308652">
    <property type="component" value="Unassembled WGS sequence"/>
</dbReference>
<feature type="transmembrane region" description="Helical" evidence="1">
    <location>
        <begin position="74"/>
        <end position="95"/>
    </location>
</feature>
<evidence type="ECO:0000256" key="1">
    <source>
        <dbReference type="SAM" id="Phobius"/>
    </source>
</evidence>
<feature type="transmembrane region" description="Helical" evidence="1">
    <location>
        <begin position="35"/>
        <end position="53"/>
    </location>
</feature>
<proteinExistence type="predicted"/>
<feature type="transmembrane region" description="Helical" evidence="1">
    <location>
        <begin position="181"/>
        <end position="201"/>
    </location>
</feature>
<keyword evidence="1" id="KW-0812">Transmembrane</keyword>
<feature type="transmembrane region" description="Helical" evidence="1">
    <location>
        <begin position="249"/>
        <end position="268"/>
    </location>
</feature>
<organism evidence="2 3">
    <name type="scientific">Crucibulum laeve</name>
    <dbReference type="NCBI Taxonomy" id="68775"/>
    <lineage>
        <taxon>Eukaryota</taxon>
        <taxon>Fungi</taxon>
        <taxon>Dikarya</taxon>
        <taxon>Basidiomycota</taxon>
        <taxon>Agaricomycotina</taxon>
        <taxon>Agaricomycetes</taxon>
        <taxon>Agaricomycetidae</taxon>
        <taxon>Agaricales</taxon>
        <taxon>Agaricineae</taxon>
        <taxon>Nidulariaceae</taxon>
        <taxon>Crucibulum</taxon>
    </lineage>
</organism>
<evidence type="ECO:0000313" key="3">
    <source>
        <dbReference type="Proteomes" id="UP000308652"/>
    </source>
</evidence>
<feature type="transmembrane region" description="Helical" evidence="1">
    <location>
        <begin position="140"/>
        <end position="161"/>
    </location>
</feature>